<dbReference type="EMBL" id="VSRR010004911">
    <property type="protein sequence ID" value="MPC41062.1"/>
    <property type="molecule type" value="Genomic_DNA"/>
</dbReference>
<proteinExistence type="predicted"/>
<evidence type="ECO:0000256" key="2">
    <source>
        <dbReference type="SAM" id="Phobius"/>
    </source>
</evidence>
<keyword evidence="2" id="KW-1133">Transmembrane helix</keyword>
<feature type="transmembrane region" description="Helical" evidence="2">
    <location>
        <begin position="19"/>
        <end position="40"/>
    </location>
</feature>
<name>A0A5B7F3D4_PORTR</name>
<protein>
    <submittedName>
        <fullName evidence="3">Uncharacterized protein</fullName>
    </submittedName>
</protein>
<feature type="compositionally biased region" description="Acidic residues" evidence="1">
    <location>
        <begin position="116"/>
        <end position="137"/>
    </location>
</feature>
<evidence type="ECO:0000313" key="4">
    <source>
        <dbReference type="Proteomes" id="UP000324222"/>
    </source>
</evidence>
<organism evidence="3 4">
    <name type="scientific">Portunus trituberculatus</name>
    <name type="common">Swimming crab</name>
    <name type="synonym">Neptunus trituberculatus</name>
    <dbReference type="NCBI Taxonomy" id="210409"/>
    <lineage>
        <taxon>Eukaryota</taxon>
        <taxon>Metazoa</taxon>
        <taxon>Ecdysozoa</taxon>
        <taxon>Arthropoda</taxon>
        <taxon>Crustacea</taxon>
        <taxon>Multicrustacea</taxon>
        <taxon>Malacostraca</taxon>
        <taxon>Eumalacostraca</taxon>
        <taxon>Eucarida</taxon>
        <taxon>Decapoda</taxon>
        <taxon>Pleocyemata</taxon>
        <taxon>Brachyura</taxon>
        <taxon>Eubrachyura</taxon>
        <taxon>Portunoidea</taxon>
        <taxon>Portunidae</taxon>
        <taxon>Portuninae</taxon>
        <taxon>Portunus</taxon>
    </lineage>
</organism>
<evidence type="ECO:0000256" key="1">
    <source>
        <dbReference type="SAM" id="MobiDB-lite"/>
    </source>
</evidence>
<reference evidence="3 4" key="1">
    <citation type="submission" date="2019-05" db="EMBL/GenBank/DDBJ databases">
        <title>Another draft genome of Portunus trituberculatus and its Hox gene families provides insights of decapod evolution.</title>
        <authorList>
            <person name="Jeong J.-H."/>
            <person name="Song I."/>
            <person name="Kim S."/>
            <person name="Choi T."/>
            <person name="Kim D."/>
            <person name="Ryu S."/>
            <person name="Kim W."/>
        </authorList>
    </citation>
    <scope>NUCLEOTIDE SEQUENCE [LARGE SCALE GENOMIC DNA]</scope>
    <source>
        <tissue evidence="3">Muscle</tissue>
    </source>
</reference>
<gene>
    <name evidence="3" type="ORF">E2C01_034643</name>
</gene>
<keyword evidence="2" id="KW-0812">Transmembrane</keyword>
<accession>A0A5B7F3D4</accession>
<dbReference type="AlphaFoldDB" id="A0A5B7F3D4"/>
<evidence type="ECO:0000313" key="3">
    <source>
        <dbReference type="EMBL" id="MPC41062.1"/>
    </source>
</evidence>
<feature type="region of interest" description="Disordered" evidence="1">
    <location>
        <begin position="113"/>
        <end position="143"/>
    </location>
</feature>
<comment type="caution">
    <text evidence="3">The sequence shown here is derived from an EMBL/GenBank/DDBJ whole genome shotgun (WGS) entry which is preliminary data.</text>
</comment>
<dbReference type="Proteomes" id="UP000324222">
    <property type="component" value="Unassembled WGS sequence"/>
</dbReference>
<keyword evidence="2" id="KW-0472">Membrane</keyword>
<sequence>MGGDGEGVAWVVMVTEGGVIAWCFTVMVVVVVVVVVKVVVMMTVRCPFDSLCLSLRVSLKRPVVNDEWLGAEHSKEMREILMRVQPVLLRRQSIIKPLVMGIAIINTSILPPALEKEEEEEEEEGNPEEEEEEEDEEKVEREE</sequence>
<keyword evidence="4" id="KW-1185">Reference proteome</keyword>